<dbReference type="InterPro" id="IPR045584">
    <property type="entry name" value="Pilin-like"/>
</dbReference>
<name>A0A0G1UC32_9BACT</name>
<sequence>MKKQEGFTLIEMLVVVAVIGILSSVVLNALGPAKEKAKDSRIIQEINQVRSLAETMYNGNYGTLETLPKETINNSDLRALADDITLQGGELVIQKATPPTNYIAYSKLNTLVGASDNPKINYYCIDSSGRSGFTTADLTGKIQCPFE</sequence>
<dbReference type="Pfam" id="PF07963">
    <property type="entry name" value="N_methyl"/>
    <property type="match status" value="1"/>
</dbReference>
<evidence type="ECO:0000256" key="6">
    <source>
        <dbReference type="SAM" id="Phobius"/>
    </source>
</evidence>
<keyword evidence="5 6" id="KW-0472">Membrane</keyword>
<dbReference type="Gene3D" id="3.30.700.10">
    <property type="entry name" value="Glycoprotein, Type 4 Pilin"/>
    <property type="match status" value="1"/>
</dbReference>
<dbReference type="InterPro" id="IPR012902">
    <property type="entry name" value="N_methyl_site"/>
</dbReference>
<accession>A0A0G1UC32</accession>
<evidence type="ECO:0000313" key="8">
    <source>
        <dbReference type="Proteomes" id="UP000034956"/>
    </source>
</evidence>
<dbReference type="GO" id="GO:0016020">
    <property type="term" value="C:membrane"/>
    <property type="evidence" value="ECO:0007669"/>
    <property type="project" value="UniProtKB-SubCell"/>
</dbReference>
<proteinExistence type="predicted"/>
<comment type="subcellular location">
    <subcellularLocation>
        <location evidence="1">Membrane</location>
        <topology evidence="1">Single-pass membrane protein</topology>
    </subcellularLocation>
</comment>
<evidence type="ECO:0000256" key="4">
    <source>
        <dbReference type="ARBA" id="ARBA00022989"/>
    </source>
</evidence>
<feature type="transmembrane region" description="Helical" evidence="6">
    <location>
        <begin position="12"/>
        <end position="31"/>
    </location>
</feature>
<gene>
    <name evidence="7" type="ORF">UY23_C0001G0288</name>
</gene>
<dbReference type="InterPro" id="IPR002416">
    <property type="entry name" value="T2SS_protein-GspH"/>
</dbReference>
<dbReference type="PRINTS" id="PR00885">
    <property type="entry name" value="BCTERIALGSPH"/>
</dbReference>
<keyword evidence="3 6" id="KW-0812">Transmembrane</keyword>
<keyword evidence="4 6" id="KW-1133">Transmembrane helix</keyword>
<evidence type="ECO:0000256" key="3">
    <source>
        <dbReference type="ARBA" id="ARBA00022692"/>
    </source>
</evidence>
<evidence type="ECO:0000313" key="7">
    <source>
        <dbReference type="EMBL" id="KKU91682.1"/>
    </source>
</evidence>
<evidence type="ECO:0000256" key="2">
    <source>
        <dbReference type="ARBA" id="ARBA00022481"/>
    </source>
</evidence>
<dbReference type="GO" id="GO:0015628">
    <property type="term" value="P:protein secretion by the type II secretion system"/>
    <property type="evidence" value="ECO:0007669"/>
    <property type="project" value="InterPro"/>
</dbReference>
<reference evidence="7 8" key="1">
    <citation type="journal article" date="2015" name="Nature">
        <title>rRNA introns, odd ribosomes, and small enigmatic genomes across a large radiation of phyla.</title>
        <authorList>
            <person name="Brown C.T."/>
            <person name="Hug L.A."/>
            <person name="Thomas B.C."/>
            <person name="Sharon I."/>
            <person name="Castelle C.J."/>
            <person name="Singh A."/>
            <person name="Wilkins M.J."/>
            <person name="Williams K.H."/>
            <person name="Banfield J.F."/>
        </authorList>
    </citation>
    <scope>NUCLEOTIDE SEQUENCE [LARGE SCALE GENOMIC DNA]</scope>
</reference>
<dbReference type="PROSITE" id="PS00409">
    <property type="entry name" value="PROKAR_NTER_METHYL"/>
    <property type="match status" value="1"/>
</dbReference>
<protein>
    <submittedName>
        <fullName evidence="7">Uncharacterized protein</fullName>
    </submittedName>
</protein>
<dbReference type="AlphaFoldDB" id="A0A0G1UC32"/>
<dbReference type="NCBIfam" id="TIGR02532">
    <property type="entry name" value="IV_pilin_GFxxxE"/>
    <property type="match status" value="1"/>
</dbReference>
<comment type="caution">
    <text evidence="7">The sequence shown here is derived from an EMBL/GenBank/DDBJ whole genome shotgun (WGS) entry which is preliminary data.</text>
</comment>
<dbReference type="PANTHER" id="PTHR30093">
    <property type="entry name" value="GENERAL SECRETION PATHWAY PROTEIN G"/>
    <property type="match status" value="1"/>
</dbReference>
<evidence type="ECO:0000256" key="1">
    <source>
        <dbReference type="ARBA" id="ARBA00004167"/>
    </source>
</evidence>
<evidence type="ECO:0000256" key="5">
    <source>
        <dbReference type="ARBA" id="ARBA00023136"/>
    </source>
</evidence>
<dbReference type="SUPFAM" id="SSF54523">
    <property type="entry name" value="Pili subunits"/>
    <property type="match status" value="1"/>
</dbReference>
<organism evidence="7 8">
    <name type="scientific">Candidatus Jorgensenbacteria bacterium GW2011_GWA1_48_11</name>
    <dbReference type="NCBI Taxonomy" id="1618660"/>
    <lineage>
        <taxon>Bacteria</taxon>
        <taxon>Candidatus Joergenseniibacteriota</taxon>
    </lineage>
</organism>
<dbReference type="Proteomes" id="UP000034956">
    <property type="component" value="Unassembled WGS sequence"/>
</dbReference>
<dbReference type="GO" id="GO:0015627">
    <property type="term" value="C:type II protein secretion system complex"/>
    <property type="evidence" value="ECO:0007669"/>
    <property type="project" value="InterPro"/>
</dbReference>
<dbReference type="EMBL" id="LCPF01000001">
    <property type="protein sequence ID" value="KKU91682.1"/>
    <property type="molecule type" value="Genomic_DNA"/>
</dbReference>
<keyword evidence="2" id="KW-0488">Methylation</keyword>